<organism evidence="7 10">
    <name type="scientific">Cuniculiplasma divulgatum</name>
    <dbReference type="NCBI Taxonomy" id="1673428"/>
    <lineage>
        <taxon>Archaea</taxon>
        <taxon>Methanobacteriati</taxon>
        <taxon>Thermoplasmatota</taxon>
        <taxon>Thermoplasmata</taxon>
        <taxon>Thermoplasmatales</taxon>
        <taxon>Cuniculiplasmataceae</taxon>
        <taxon>Cuniculiplasma</taxon>
    </lineage>
</organism>
<keyword evidence="9" id="KW-1185">Reference proteome</keyword>
<keyword evidence="2" id="KW-0813">Transport</keyword>
<dbReference type="PROSITE" id="PS01150">
    <property type="entry name" value="COMPLEX1_20K"/>
    <property type="match status" value="1"/>
</dbReference>
<accession>A0A1N5WAP9</accession>
<dbReference type="AlphaFoldDB" id="A0A1N5WAP9"/>
<evidence type="ECO:0000259" key="6">
    <source>
        <dbReference type="Pfam" id="PF01058"/>
    </source>
</evidence>
<evidence type="ECO:0000313" key="7">
    <source>
        <dbReference type="EMBL" id="SIM82246.1"/>
    </source>
</evidence>
<dbReference type="NCBIfam" id="TIGR01957">
    <property type="entry name" value="nuoB_fam"/>
    <property type="match status" value="1"/>
</dbReference>
<dbReference type="FunFam" id="3.40.50.12280:FF:000002">
    <property type="entry name" value="NADH-quinone oxidoreductase subunit B"/>
    <property type="match status" value="1"/>
</dbReference>
<dbReference type="SUPFAM" id="SSF56770">
    <property type="entry name" value="HydA/Nqo6-like"/>
    <property type="match status" value="1"/>
</dbReference>
<dbReference type="GO" id="GO:0045271">
    <property type="term" value="C:respiratory chain complex I"/>
    <property type="evidence" value="ECO:0007669"/>
    <property type="project" value="TreeGrafter"/>
</dbReference>
<reference evidence="7 10" key="1">
    <citation type="submission" date="2016-04" db="EMBL/GenBank/DDBJ databases">
        <authorList>
            <person name="Evans L.H."/>
            <person name="Alamgir A."/>
            <person name="Owens N."/>
            <person name="Weber N.D."/>
            <person name="Virtaneva K."/>
            <person name="Barbian K."/>
            <person name="Babar A."/>
            <person name="Rosenke K."/>
        </authorList>
    </citation>
    <scope>NUCLEOTIDE SEQUENCE [LARGE SCALE GENOMIC DNA]</scope>
    <source>
        <strain evidence="7">S5</strain>
        <strain evidence="10">S5(T) (JCM 30642 \VKM B-2941)</strain>
    </source>
</reference>
<keyword evidence="4 5" id="KW-0520">NAD</keyword>
<sequence>MKTGDTGFVTTTLDKAMEWARSNSIWPLTFGLACCAIEMMAVQASRLDVSRFGSEVFRNSPRQSDLMIVSGTVTKKMAPRLRRLYDEMPYPKYVIAMGVCVIQGGPYNQGYSVVLGVDRVVPVDVYVPGCPPTPEALTNGIILLQKKIRNEAER</sequence>
<dbReference type="RefSeq" id="WP_021790395.1">
    <property type="nucleotide sequence ID" value="NZ_LT671858.1"/>
</dbReference>
<dbReference type="PANTHER" id="PTHR11995">
    <property type="entry name" value="NADH DEHYDROGENASE"/>
    <property type="match status" value="1"/>
</dbReference>
<dbReference type="KEGG" id="cdiv:CPM_1707"/>
<dbReference type="HAMAP" id="MF_01356">
    <property type="entry name" value="NDH1_NuoB"/>
    <property type="match status" value="1"/>
</dbReference>
<evidence type="ECO:0000256" key="1">
    <source>
        <dbReference type="ARBA" id="ARBA00009173"/>
    </source>
</evidence>
<dbReference type="GO" id="GO:0015990">
    <property type="term" value="P:electron transport coupled proton transport"/>
    <property type="evidence" value="ECO:0007669"/>
    <property type="project" value="TreeGrafter"/>
</dbReference>
<proteinExistence type="inferred from homology"/>
<dbReference type="InterPro" id="IPR006137">
    <property type="entry name" value="NADH_UbQ_OxRdtase-like_20kDa"/>
</dbReference>
<evidence type="ECO:0000256" key="4">
    <source>
        <dbReference type="ARBA" id="ARBA00023027"/>
    </source>
</evidence>
<dbReference type="InterPro" id="IPR006138">
    <property type="entry name" value="NADH_UQ_OxRdtase_20Kd_su"/>
</dbReference>
<evidence type="ECO:0000313" key="9">
    <source>
        <dbReference type="Proteomes" id="UP000187822"/>
    </source>
</evidence>
<dbReference type="PROSITE" id="PS51257">
    <property type="entry name" value="PROKAR_LIPOPROTEIN"/>
    <property type="match status" value="1"/>
</dbReference>
<evidence type="ECO:0000256" key="2">
    <source>
        <dbReference type="ARBA" id="ARBA00022448"/>
    </source>
</evidence>
<dbReference type="STRING" id="1673428.CPM_1707"/>
<dbReference type="EMBL" id="LT671858">
    <property type="protein sequence ID" value="SIM82246.1"/>
    <property type="molecule type" value="Genomic_DNA"/>
</dbReference>
<dbReference type="OrthoDB" id="5740at2157"/>
<dbReference type="GO" id="GO:0008137">
    <property type="term" value="F:NADH dehydrogenase (ubiquinone) activity"/>
    <property type="evidence" value="ECO:0007669"/>
    <property type="project" value="InterPro"/>
</dbReference>
<protein>
    <submittedName>
        <fullName evidence="7">NADH dehydrogenase subunit B</fullName>
    </submittedName>
</protein>
<dbReference type="Pfam" id="PF01058">
    <property type="entry name" value="Oxidored_q6"/>
    <property type="match status" value="1"/>
</dbReference>
<evidence type="ECO:0000313" key="10">
    <source>
        <dbReference type="Proteomes" id="UP000195607"/>
    </source>
</evidence>
<dbReference type="GeneID" id="41588978"/>
<dbReference type="EMBL" id="LT719092">
    <property type="protein sequence ID" value="SJK85493.1"/>
    <property type="molecule type" value="Genomic_DNA"/>
</dbReference>
<dbReference type="Gene3D" id="3.40.50.12280">
    <property type="match status" value="1"/>
</dbReference>
<dbReference type="PANTHER" id="PTHR11995:SF14">
    <property type="entry name" value="NADH DEHYDROGENASE [UBIQUINONE] IRON-SULFUR PROTEIN 7, MITOCHONDRIAL"/>
    <property type="match status" value="1"/>
</dbReference>
<keyword evidence="5" id="KW-0411">Iron-sulfur</keyword>
<gene>
    <name evidence="8" type="ORF">CPM_1707</name>
    <name evidence="7" type="ORF">CSP5_1736</name>
</gene>
<feature type="domain" description="NADH:ubiquinone oxidoreductase-like 20kDa subunit" evidence="6">
    <location>
        <begin position="34"/>
        <end position="142"/>
    </location>
</feature>
<keyword evidence="3" id="KW-1278">Translocase</keyword>
<reference evidence="8" key="2">
    <citation type="submission" date="2016-06" db="EMBL/GenBank/DDBJ databases">
        <authorList>
            <person name="Olsen C.W."/>
            <person name="Carey S."/>
            <person name="Hinshaw L."/>
            <person name="Karasin A.I."/>
        </authorList>
    </citation>
    <scope>NUCLEOTIDE SEQUENCE [LARGE SCALE GENOMIC DNA]</scope>
    <source>
        <strain evidence="8">PM4</strain>
    </source>
</reference>
<evidence type="ECO:0000256" key="3">
    <source>
        <dbReference type="ARBA" id="ARBA00022967"/>
    </source>
</evidence>
<comment type="similarity">
    <text evidence="1 5">Belongs to the complex I 20 kDa subunit family.</text>
</comment>
<dbReference type="Proteomes" id="UP000195607">
    <property type="component" value="Chromosome I"/>
</dbReference>
<dbReference type="GO" id="GO:0009060">
    <property type="term" value="P:aerobic respiration"/>
    <property type="evidence" value="ECO:0007669"/>
    <property type="project" value="TreeGrafter"/>
</dbReference>
<dbReference type="NCBIfam" id="NF005012">
    <property type="entry name" value="PRK06411.1"/>
    <property type="match status" value="1"/>
</dbReference>
<evidence type="ECO:0000313" key="8">
    <source>
        <dbReference type="EMBL" id="SJK85493.1"/>
    </source>
</evidence>
<keyword evidence="5" id="KW-0479">Metal-binding</keyword>
<dbReference type="GO" id="GO:0046872">
    <property type="term" value="F:metal ion binding"/>
    <property type="evidence" value="ECO:0007669"/>
    <property type="project" value="UniProtKB-KW"/>
</dbReference>
<keyword evidence="5" id="KW-0004">4Fe-4S</keyword>
<dbReference type="GO" id="GO:0051539">
    <property type="term" value="F:4 iron, 4 sulfur cluster binding"/>
    <property type="evidence" value="ECO:0007669"/>
    <property type="project" value="UniProtKB-KW"/>
</dbReference>
<reference evidence="9" key="3">
    <citation type="submission" date="2016-06" db="EMBL/GenBank/DDBJ databases">
        <authorList>
            <person name="Toshchakov V.S."/>
        </authorList>
    </citation>
    <scope>NUCLEOTIDE SEQUENCE [LARGE SCALE GENOMIC DNA]</scope>
    <source>
        <strain>PM4 (JCM 30641</strain>
        <strain evidence="9">\VKM B-2940)</strain>
    </source>
</reference>
<keyword evidence="5" id="KW-0408">Iron</keyword>
<name>A0A1N5WAP9_9ARCH</name>
<dbReference type="Proteomes" id="UP000187822">
    <property type="component" value="Chromosome I"/>
</dbReference>
<evidence type="ECO:0000256" key="5">
    <source>
        <dbReference type="RuleBase" id="RU004464"/>
    </source>
</evidence>
<dbReference type="GO" id="GO:0048038">
    <property type="term" value="F:quinone binding"/>
    <property type="evidence" value="ECO:0007669"/>
    <property type="project" value="InterPro"/>
</dbReference>